<evidence type="ECO:0000256" key="11">
    <source>
        <dbReference type="ARBA" id="ARBA00062152"/>
    </source>
</evidence>
<evidence type="ECO:0000256" key="13">
    <source>
        <dbReference type="SAM" id="Phobius"/>
    </source>
</evidence>
<dbReference type="EMBL" id="AWTV01000009">
    <property type="protein sequence ID" value="KIH89681.1"/>
    <property type="molecule type" value="Genomic_DNA"/>
</dbReference>
<dbReference type="GO" id="GO:0046933">
    <property type="term" value="F:proton-transporting ATP synthase activity, rotational mechanism"/>
    <property type="evidence" value="ECO:0007669"/>
    <property type="project" value="TreeGrafter"/>
</dbReference>
<feature type="compositionally biased region" description="Basic and acidic residues" evidence="12">
    <location>
        <begin position="399"/>
        <end position="426"/>
    </location>
</feature>
<dbReference type="InterPro" id="IPR008688">
    <property type="entry name" value="ATP_synth_Bsub_B/MI25"/>
</dbReference>
<evidence type="ECO:0000256" key="3">
    <source>
        <dbReference type="ARBA" id="ARBA00014182"/>
    </source>
</evidence>
<dbReference type="Pfam" id="PF05405">
    <property type="entry name" value="Mt_ATP-synt_B"/>
    <property type="match status" value="1"/>
</dbReference>
<feature type="region of interest" description="Disordered" evidence="12">
    <location>
        <begin position="399"/>
        <end position="434"/>
    </location>
</feature>
<keyword evidence="15" id="KW-1185">Reference proteome</keyword>
<dbReference type="VEuPathDB" id="FungiDB:SPBR_06321"/>
<dbReference type="InterPro" id="IPR013837">
    <property type="entry name" value="ATP_synth_F0_suB"/>
</dbReference>
<gene>
    <name evidence="14" type="ORF">SPBR_06321</name>
</gene>
<dbReference type="GO" id="GO:0045259">
    <property type="term" value="C:proton-transporting ATP synthase complex"/>
    <property type="evidence" value="ECO:0007669"/>
    <property type="project" value="UniProtKB-KW"/>
</dbReference>
<keyword evidence="8" id="KW-0406">Ion transport</keyword>
<keyword evidence="9" id="KW-0496">Mitochondrion</keyword>
<comment type="similarity">
    <text evidence="2">Belongs to the eukaryotic ATPase B chain family.</text>
</comment>
<comment type="subcellular location">
    <subcellularLocation>
        <location evidence="1">Mitochondrion inner membrane</location>
    </subcellularLocation>
</comment>
<evidence type="ECO:0000256" key="4">
    <source>
        <dbReference type="ARBA" id="ARBA00022448"/>
    </source>
</evidence>
<dbReference type="RefSeq" id="XP_040617691.1">
    <property type="nucleotide sequence ID" value="XM_040764578.1"/>
</dbReference>
<feature type="transmembrane region" description="Helical" evidence="13">
    <location>
        <begin position="493"/>
        <end position="521"/>
    </location>
</feature>
<dbReference type="AlphaFoldDB" id="A0A0C2IKS1"/>
<feature type="region of interest" description="Disordered" evidence="12">
    <location>
        <begin position="598"/>
        <end position="618"/>
    </location>
</feature>
<dbReference type="Gene3D" id="1.20.5.2210">
    <property type="match status" value="1"/>
</dbReference>
<feature type="compositionally biased region" description="Low complexity" evidence="12">
    <location>
        <begin position="598"/>
        <end position="615"/>
    </location>
</feature>
<organism evidence="14 15">
    <name type="scientific">Sporothrix brasiliensis 5110</name>
    <dbReference type="NCBI Taxonomy" id="1398154"/>
    <lineage>
        <taxon>Eukaryota</taxon>
        <taxon>Fungi</taxon>
        <taxon>Dikarya</taxon>
        <taxon>Ascomycota</taxon>
        <taxon>Pezizomycotina</taxon>
        <taxon>Sordariomycetes</taxon>
        <taxon>Sordariomycetidae</taxon>
        <taxon>Ophiostomatales</taxon>
        <taxon>Ophiostomataceae</taxon>
        <taxon>Sporothrix</taxon>
    </lineage>
</organism>
<protein>
    <recommendedName>
        <fullName evidence="3">ATP synthase subunit 4, mitochondrial</fullName>
    </recommendedName>
</protein>
<dbReference type="PANTHER" id="PTHR12733:SF3">
    <property type="entry name" value="ATP SYNTHASE F(0) COMPLEX SUBUNIT B1, MITOCHONDRIAL"/>
    <property type="match status" value="1"/>
</dbReference>
<evidence type="ECO:0000256" key="7">
    <source>
        <dbReference type="ARBA" id="ARBA00022792"/>
    </source>
</evidence>
<evidence type="ECO:0000256" key="12">
    <source>
        <dbReference type="SAM" id="MobiDB-lite"/>
    </source>
</evidence>
<keyword evidence="13" id="KW-0812">Transmembrane</keyword>
<comment type="subunit">
    <text evidence="11">F-type ATPases have 2 components, CF(1) - the catalytic core - and CF(0) - the membrane proton channel. In yeast, the dimeric form of ATP synthase consists of 17 polypeptides: alpha, beta, gamma, delta, epsilon, 4 (B), 5 (OSCP), 6 (A), 8, 9 (C), d, E (Tim11), f, g, h, i/j and k.</text>
</comment>
<dbReference type="GeneID" id="63679499"/>
<keyword evidence="10 13" id="KW-0472">Membrane</keyword>
<keyword evidence="13" id="KW-1133">Transmembrane helix</keyword>
<evidence type="ECO:0000313" key="15">
    <source>
        <dbReference type="Proteomes" id="UP000031575"/>
    </source>
</evidence>
<comment type="caution">
    <text evidence="14">The sequence shown here is derived from an EMBL/GenBank/DDBJ whole genome shotgun (WGS) entry which is preliminary data.</text>
</comment>
<evidence type="ECO:0000256" key="5">
    <source>
        <dbReference type="ARBA" id="ARBA00022547"/>
    </source>
</evidence>
<dbReference type="SUPFAM" id="SSF161060">
    <property type="entry name" value="ATP synthase B chain-like"/>
    <property type="match status" value="1"/>
</dbReference>
<keyword evidence="7" id="KW-0999">Mitochondrion inner membrane</keyword>
<dbReference type="GO" id="GO:0005743">
    <property type="term" value="C:mitochondrial inner membrane"/>
    <property type="evidence" value="ECO:0007669"/>
    <property type="project" value="UniProtKB-SubCell"/>
</dbReference>
<evidence type="ECO:0000256" key="8">
    <source>
        <dbReference type="ARBA" id="ARBA00023065"/>
    </source>
</evidence>
<evidence type="ECO:0000256" key="1">
    <source>
        <dbReference type="ARBA" id="ARBA00004273"/>
    </source>
</evidence>
<feature type="transmembrane region" description="Helical" evidence="13">
    <location>
        <begin position="548"/>
        <end position="566"/>
    </location>
</feature>
<evidence type="ECO:0000256" key="10">
    <source>
        <dbReference type="ARBA" id="ARBA00023136"/>
    </source>
</evidence>
<evidence type="ECO:0000256" key="2">
    <source>
        <dbReference type="ARBA" id="ARBA00007479"/>
    </source>
</evidence>
<dbReference type="Proteomes" id="UP000031575">
    <property type="component" value="Unassembled WGS sequence"/>
</dbReference>
<keyword evidence="5" id="KW-0138">CF(0)</keyword>
<dbReference type="HOGENOM" id="CLU_263681_0_0_1"/>
<keyword evidence="6" id="KW-0375">Hydrogen ion transport</keyword>
<keyword evidence="4" id="KW-0813">Transport</keyword>
<dbReference type="PANTHER" id="PTHR12733">
    <property type="entry name" value="MITOCHONDRIAL ATP SYNTHASE B CHAIN"/>
    <property type="match status" value="1"/>
</dbReference>
<dbReference type="OrthoDB" id="67388at2759"/>
<evidence type="ECO:0000256" key="9">
    <source>
        <dbReference type="ARBA" id="ARBA00023128"/>
    </source>
</evidence>
<sequence length="1274" mass="136241">MAVDSALHQQRILCGAVSAVRSLWRRRVVRQKDALGDLKLHHGRLADRLAKLGLEHALVRVVEKVFDVVGLLGKRLCQDLGNRRHVGVVVALQLDHLPEAAVDGARLHGVALAGPERVGHALVGQPGARLGGARHAVDHKGALRVRLEHVVDPGHDADDGAGRRVQAQTGETLDEAGDHLDGQVRGRQEGVEQPEEARAVLGVQELGVEQRVELGEKGRVVDVALLDQVVEAREREQRRRPAGVVAVGQKVEHHLGLRKPGRNHRGRDGERALAERLAVRRRRDRRDRRDRRGCLEHRQPRVLRLLAVLGDRVERMAALARRRVDVERRQLVARGRHVVEQREQVERAVCGRAARGAVGAHVGEHGRHRLERVELHVAVLADVRLDKLVGQALRRRSVERGRCQDEAAHNGRQERLREDQTHGERERRRRRVAGAAAQQAQQHRLVLGQPVLEPPNDNNFLVGHAAVQVEAARCQQTHEHAAKGNGSRQGRTLLFILGLAVFVVFVVFVVLFAVLILLTSLLCNLKQLYNIVVVLLGLADLAFQQQNALLDISFAVVAPLVVAAVFRTGPFSRCRNIGLARLRPALSTRPALPALASTVRMSSTTPSSSSSSVPTEDPKAKASSILDALPGNSLISKSAILSSAAGLSIYALSNEYYVVNEETVVAFCLISVWAGLIKYGGPLYKSWAESQNEKIRGILNAARADHSQAVKTRIADVQQMSGVVDITKSLFAVSKETATLEAQAFELEQKTAIAAEAKSVLDSWVRYESQVKQRQQRELAESVIAKVKKELENPKSLQQILQQAVADVEIQPRPHLVLGLVLRTALDGCVDKLGVDVPRRVATGLLRHAAAVAEPAHAVGLGAVDALVVKVLPARGAQRLEGVHRRPGPQAADPVARAALRAVPRAAVVHVDGVGKVGANVLGEVVDALFFGLDGGVVLALDLAQDLDNVAALGLQDLGEAAEADGGVGPEHHEVVGEAVDGDRQVRLGARGPAVLQLAAVAAAHRERRRLRDLEARGADNDVHVQVAAPGGPHAGGVDAGDGLGQDLDVGGHEGLEIALAGRQPAAAGGKVGHNEVKQVRARLEALLHAAAEEALEQLLHVGAEDGGVVDGVAVRLKGLAELEPQLDHGIVAKARGDPGLAAHKHLEVGAGDLLQARHDLDARRAVANDGDALAGEVVVGVPRGRVHDLALERVEAVEVGPVDVAQLAARGDQNVAALLKGGARRQVGHLQHPLLGGGIPGGARELVLGLDEAGGAEALGRRLQTPPMPSSFS</sequence>
<dbReference type="FunFam" id="1.20.5.2210:FF:000002">
    <property type="entry name" value="ATP synthase subunit 4 mitochondrial"/>
    <property type="match status" value="1"/>
</dbReference>
<reference evidence="14 15" key="1">
    <citation type="journal article" date="2014" name="BMC Genomics">
        <title>Comparative genomics of the major fungal agents of human and animal Sporotrichosis: Sporothrix schenckii and Sporothrix brasiliensis.</title>
        <authorList>
            <person name="Teixeira M.M."/>
            <person name="de Almeida L.G."/>
            <person name="Kubitschek-Barreira P."/>
            <person name="Alves F.L."/>
            <person name="Kioshima E.S."/>
            <person name="Abadio A.K."/>
            <person name="Fernandes L."/>
            <person name="Derengowski L.S."/>
            <person name="Ferreira K.S."/>
            <person name="Souza R.C."/>
            <person name="Ruiz J.C."/>
            <person name="de Andrade N.C."/>
            <person name="Paes H.C."/>
            <person name="Nicola A.M."/>
            <person name="Albuquerque P."/>
            <person name="Gerber A.L."/>
            <person name="Martins V.P."/>
            <person name="Peconick L.D."/>
            <person name="Neto A.V."/>
            <person name="Chaucanez C.B."/>
            <person name="Silva P.A."/>
            <person name="Cunha O.L."/>
            <person name="de Oliveira F.F."/>
            <person name="dos Santos T.C."/>
            <person name="Barros A.L."/>
            <person name="Soares M.A."/>
            <person name="de Oliveira L.M."/>
            <person name="Marini M.M."/>
            <person name="Villalobos-Duno H."/>
            <person name="Cunha M.M."/>
            <person name="de Hoog S."/>
            <person name="da Silveira J.F."/>
            <person name="Henrissat B."/>
            <person name="Nino-Vega G.A."/>
            <person name="Cisalpino P.S."/>
            <person name="Mora-Montes H.M."/>
            <person name="Almeida S.R."/>
            <person name="Stajich J.E."/>
            <person name="Lopes-Bezerra L.M."/>
            <person name="Vasconcelos A.T."/>
            <person name="Felipe M.S."/>
        </authorList>
    </citation>
    <scope>NUCLEOTIDE SEQUENCE [LARGE SCALE GENOMIC DNA]</scope>
    <source>
        <strain evidence="14 15">5110</strain>
    </source>
</reference>
<evidence type="ECO:0000313" key="14">
    <source>
        <dbReference type="EMBL" id="KIH89681.1"/>
    </source>
</evidence>
<accession>A0A0C2IKS1</accession>
<name>A0A0C2IKS1_9PEZI</name>
<evidence type="ECO:0000256" key="6">
    <source>
        <dbReference type="ARBA" id="ARBA00022781"/>
    </source>
</evidence>
<proteinExistence type="inferred from homology"/>